<evidence type="ECO:0000313" key="8">
    <source>
        <dbReference type="Proteomes" id="UP000800235"/>
    </source>
</evidence>
<evidence type="ECO:0000256" key="1">
    <source>
        <dbReference type="ARBA" id="ARBA00001933"/>
    </source>
</evidence>
<dbReference type="GO" id="GO:0019752">
    <property type="term" value="P:carboxylic acid metabolic process"/>
    <property type="evidence" value="ECO:0007669"/>
    <property type="project" value="InterPro"/>
</dbReference>
<dbReference type="GO" id="GO:0016740">
    <property type="term" value="F:transferase activity"/>
    <property type="evidence" value="ECO:0007669"/>
    <property type="project" value="UniProtKB-KW"/>
</dbReference>
<dbReference type="GO" id="GO:0030170">
    <property type="term" value="F:pyridoxal phosphate binding"/>
    <property type="evidence" value="ECO:0007669"/>
    <property type="project" value="InterPro"/>
</dbReference>
<dbReference type="InterPro" id="IPR015424">
    <property type="entry name" value="PyrdxlP-dep_Trfase"/>
</dbReference>
<comment type="similarity">
    <text evidence="2 6">Belongs to the group II decarboxylase family.</text>
</comment>
<evidence type="ECO:0000256" key="5">
    <source>
        <dbReference type="PIRSR" id="PIRSR602129-50"/>
    </source>
</evidence>
<dbReference type="PANTHER" id="PTHR11999">
    <property type="entry name" value="GROUP II PYRIDOXAL-5-PHOSPHATE DECARBOXYLASE"/>
    <property type="match status" value="1"/>
</dbReference>
<keyword evidence="4 6" id="KW-0456">Lyase</keyword>
<sequence length="490" mass="53813">MSPIPETVLPTSSQLDKARSSLVKTLPREGLGEQTALDHIRNDICPALNNSSKSPNYYGFVTGGTTPAAAFADNLVTEFDQNAQVHLPNETITTDVEDRALSLLCELLDLEPADWKHKIFTTGATASNILGLACGRQYIIEEAARRNDSNCILFKASVAQSGLMQAMRYAEVDDIRILTTVPHSSLAKAASILGLGRDAVKLFGRKDKSHKFDMTLLEYELSKHKIASIVAISCGDVNTGFYATTGAEMSKIRKLCNQYGAWLHVDGAFGLMARILNSDPSSSTSILDGVANIELADSITGDGHKLLNVPYDCGFFFSRHPGIGLEVFQNQGAAYLCTSPVDDNAIISPLNIGLENSRRFRALPVYANLLIYGEEGYRKMLWEQMELAQRIAEFISNHEGYEVLPKGNHPDNVFIVVLFKAKDETLNDVLVTRINETSKIYVSGTVWDGEKACRFAVSNWQADAEKDIKIIGDVLERVHADFLVNSLRGS</sequence>
<feature type="modified residue" description="N6-(pyridoxal phosphate)lysine" evidence="5">
    <location>
        <position position="305"/>
    </location>
</feature>
<proteinExistence type="inferred from homology"/>
<dbReference type="SUPFAM" id="SSF53383">
    <property type="entry name" value="PLP-dependent transferases"/>
    <property type="match status" value="1"/>
</dbReference>
<name>A0A9P4NY08_9PEZI</name>
<dbReference type="InterPro" id="IPR015421">
    <property type="entry name" value="PyrdxlP-dep_Trfase_major"/>
</dbReference>
<dbReference type="AlphaFoldDB" id="A0A9P4NY08"/>
<keyword evidence="8" id="KW-1185">Reference proteome</keyword>
<dbReference type="InterPro" id="IPR010977">
    <property type="entry name" value="Aromatic_deC"/>
</dbReference>
<dbReference type="InterPro" id="IPR015422">
    <property type="entry name" value="PyrdxlP-dep_Trfase_small"/>
</dbReference>
<dbReference type="GO" id="GO:0005737">
    <property type="term" value="C:cytoplasm"/>
    <property type="evidence" value="ECO:0007669"/>
    <property type="project" value="TreeGrafter"/>
</dbReference>
<accession>A0A9P4NY08</accession>
<dbReference type="GO" id="GO:0016831">
    <property type="term" value="F:carboxy-lyase activity"/>
    <property type="evidence" value="ECO:0007669"/>
    <property type="project" value="TreeGrafter"/>
</dbReference>
<evidence type="ECO:0000313" key="7">
    <source>
        <dbReference type="EMBL" id="KAF2433755.1"/>
    </source>
</evidence>
<dbReference type="OrthoDB" id="2161780at2759"/>
<keyword evidence="7" id="KW-0808">Transferase</keyword>
<organism evidence="7 8">
    <name type="scientific">Tothia fuscella</name>
    <dbReference type="NCBI Taxonomy" id="1048955"/>
    <lineage>
        <taxon>Eukaryota</taxon>
        <taxon>Fungi</taxon>
        <taxon>Dikarya</taxon>
        <taxon>Ascomycota</taxon>
        <taxon>Pezizomycotina</taxon>
        <taxon>Dothideomycetes</taxon>
        <taxon>Pleosporomycetidae</taxon>
        <taxon>Venturiales</taxon>
        <taxon>Cylindrosympodiaceae</taxon>
        <taxon>Tothia</taxon>
    </lineage>
</organism>
<dbReference type="Gene3D" id="3.90.1150.10">
    <property type="entry name" value="Aspartate Aminotransferase, domain 1"/>
    <property type="match status" value="1"/>
</dbReference>
<evidence type="ECO:0000256" key="3">
    <source>
        <dbReference type="ARBA" id="ARBA00022898"/>
    </source>
</evidence>
<dbReference type="Gene3D" id="3.40.640.10">
    <property type="entry name" value="Type I PLP-dependent aspartate aminotransferase-like (Major domain)"/>
    <property type="match status" value="1"/>
</dbReference>
<dbReference type="InterPro" id="IPR002129">
    <property type="entry name" value="PyrdxlP-dep_de-COase"/>
</dbReference>
<dbReference type="Proteomes" id="UP000800235">
    <property type="component" value="Unassembled WGS sequence"/>
</dbReference>
<gene>
    <name evidence="7" type="ORF">EJ08DRAFT_628426</name>
</gene>
<evidence type="ECO:0000256" key="2">
    <source>
        <dbReference type="ARBA" id="ARBA00009533"/>
    </source>
</evidence>
<dbReference type="EMBL" id="MU007019">
    <property type="protein sequence ID" value="KAF2433755.1"/>
    <property type="molecule type" value="Genomic_DNA"/>
</dbReference>
<dbReference type="Pfam" id="PF00282">
    <property type="entry name" value="Pyridoxal_deC"/>
    <property type="match status" value="1"/>
</dbReference>
<comment type="caution">
    <text evidence="7">The sequence shown here is derived from an EMBL/GenBank/DDBJ whole genome shotgun (WGS) entry which is preliminary data.</text>
</comment>
<evidence type="ECO:0000256" key="6">
    <source>
        <dbReference type="RuleBase" id="RU000382"/>
    </source>
</evidence>
<comment type="cofactor">
    <cofactor evidence="1 5 6">
        <name>pyridoxal 5'-phosphate</name>
        <dbReference type="ChEBI" id="CHEBI:597326"/>
    </cofactor>
</comment>
<keyword evidence="3 5" id="KW-0663">Pyridoxal phosphate</keyword>
<reference evidence="7" key="1">
    <citation type="journal article" date="2020" name="Stud. Mycol.">
        <title>101 Dothideomycetes genomes: a test case for predicting lifestyles and emergence of pathogens.</title>
        <authorList>
            <person name="Haridas S."/>
            <person name="Albert R."/>
            <person name="Binder M."/>
            <person name="Bloem J."/>
            <person name="Labutti K."/>
            <person name="Salamov A."/>
            <person name="Andreopoulos B."/>
            <person name="Baker S."/>
            <person name="Barry K."/>
            <person name="Bills G."/>
            <person name="Bluhm B."/>
            <person name="Cannon C."/>
            <person name="Castanera R."/>
            <person name="Culley D."/>
            <person name="Daum C."/>
            <person name="Ezra D."/>
            <person name="Gonzalez J."/>
            <person name="Henrissat B."/>
            <person name="Kuo A."/>
            <person name="Liang C."/>
            <person name="Lipzen A."/>
            <person name="Lutzoni F."/>
            <person name="Magnuson J."/>
            <person name="Mondo S."/>
            <person name="Nolan M."/>
            <person name="Ohm R."/>
            <person name="Pangilinan J."/>
            <person name="Park H.-J."/>
            <person name="Ramirez L."/>
            <person name="Alfaro M."/>
            <person name="Sun H."/>
            <person name="Tritt A."/>
            <person name="Yoshinaga Y."/>
            <person name="Zwiers L.-H."/>
            <person name="Turgeon B."/>
            <person name="Goodwin S."/>
            <person name="Spatafora J."/>
            <person name="Crous P."/>
            <person name="Grigoriev I."/>
        </authorList>
    </citation>
    <scope>NUCLEOTIDE SEQUENCE</scope>
    <source>
        <strain evidence="7">CBS 130266</strain>
    </source>
</reference>
<protein>
    <submittedName>
        <fullName evidence="7">PLP-dependent transferase</fullName>
    </submittedName>
</protein>
<evidence type="ECO:0000256" key="4">
    <source>
        <dbReference type="ARBA" id="ARBA00023239"/>
    </source>
</evidence>
<dbReference type="PANTHER" id="PTHR11999:SF165">
    <property type="entry name" value="DECARBOXYLASE, PUTATIVE (AFU_ORTHOLOGUE AFUA_2G04980)-RELATED"/>
    <property type="match status" value="1"/>
</dbReference>